<dbReference type="GO" id="GO:0006412">
    <property type="term" value="P:translation"/>
    <property type="evidence" value="ECO:0007669"/>
    <property type="project" value="InterPro"/>
</dbReference>
<keyword evidence="3" id="KW-0862">Zinc</keyword>
<evidence type="ECO:0000256" key="3">
    <source>
        <dbReference type="ARBA" id="ARBA00022833"/>
    </source>
</evidence>
<dbReference type="GO" id="GO:0003735">
    <property type="term" value="F:structural constituent of ribosome"/>
    <property type="evidence" value="ECO:0007669"/>
    <property type="project" value="InterPro"/>
</dbReference>
<dbReference type="InterPro" id="IPR043140">
    <property type="entry name" value="Ribosomal_uS14_sf"/>
</dbReference>
<dbReference type="InterPro" id="IPR001209">
    <property type="entry name" value="Ribosomal_uS14"/>
</dbReference>
<dbReference type="Gene3D" id="4.10.830.10">
    <property type="entry name" value="30s Ribosomal Protein S14, Chain N"/>
    <property type="match status" value="1"/>
</dbReference>
<dbReference type="EMBL" id="MHKK01000011">
    <property type="protein sequence ID" value="OGY90396.1"/>
    <property type="molecule type" value="Genomic_DNA"/>
</dbReference>
<dbReference type="InterPro" id="IPR023053">
    <property type="entry name" value="Ribosomal_uS14_bact"/>
</dbReference>
<keyword evidence="4" id="KW-0694">RNA-binding</keyword>
<dbReference type="SUPFAM" id="SSF57716">
    <property type="entry name" value="Glucocorticoid receptor-like (DNA-binding domain)"/>
    <property type="match status" value="1"/>
</dbReference>
<dbReference type="NCBIfam" id="NF005974">
    <property type="entry name" value="PRK08061.1"/>
    <property type="match status" value="1"/>
</dbReference>
<evidence type="ECO:0000256" key="6">
    <source>
        <dbReference type="ARBA" id="ARBA00023274"/>
    </source>
</evidence>
<evidence type="ECO:0000256" key="5">
    <source>
        <dbReference type="ARBA" id="ARBA00022980"/>
    </source>
</evidence>
<protein>
    <recommendedName>
        <fullName evidence="7">Small ribosomal subunit protein uS14</fullName>
    </recommendedName>
</protein>
<dbReference type="Proteomes" id="UP000177817">
    <property type="component" value="Unassembled WGS sequence"/>
</dbReference>
<comment type="caution">
    <text evidence="8">The sequence shown here is derived from an EMBL/GenBank/DDBJ whole genome shotgun (WGS) entry which is preliminary data.</text>
</comment>
<sequence length="64" mass="7554">MSTTAQEVKARRSLVKAKFSSRIVRRCWRCGRKRGYMRKFELCRICFRELALKGEIPGVTKSSW</sequence>
<dbReference type="Pfam" id="PF00253">
    <property type="entry name" value="Ribosomal_S14"/>
    <property type="match status" value="1"/>
</dbReference>
<dbReference type="GO" id="GO:0005737">
    <property type="term" value="C:cytoplasm"/>
    <property type="evidence" value="ECO:0007669"/>
    <property type="project" value="UniProtKB-ARBA"/>
</dbReference>
<dbReference type="GO" id="GO:0046872">
    <property type="term" value="F:metal ion binding"/>
    <property type="evidence" value="ECO:0007669"/>
    <property type="project" value="UniProtKB-KW"/>
</dbReference>
<keyword evidence="2" id="KW-0699">rRNA-binding</keyword>
<name>A0A1G2BNQ4_9BACT</name>
<dbReference type="AlphaFoldDB" id="A0A1G2BNQ4"/>
<dbReference type="InterPro" id="IPR018271">
    <property type="entry name" value="Ribosomal_uS14_CS"/>
</dbReference>
<keyword evidence="5 8" id="KW-0689">Ribosomal protein</keyword>
<dbReference type="GO" id="GO:0015935">
    <property type="term" value="C:small ribosomal subunit"/>
    <property type="evidence" value="ECO:0007669"/>
    <property type="project" value="TreeGrafter"/>
</dbReference>
<evidence type="ECO:0000313" key="8">
    <source>
        <dbReference type="EMBL" id="OGY90396.1"/>
    </source>
</evidence>
<evidence type="ECO:0000313" key="9">
    <source>
        <dbReference type="Proteomes" id="UP000177817"/>
    </source>
</evidence>
<keyword evidence="1" id="KW-0479">Metal-binding</keyword>
<organism evidence="8 9">
    <name type="scientific">Candidatus Komeilibacteria bacterium RIFCSPHIGHO2_01_FULL_52_14</name>
    <dbReference type="NCBI Taxonomy" id="1798549"/>
    <lineage>
        <taxon>Bacteria</taxon>
        <taxon>Candidatus Komeiliibacteriota</taxon>
    </lineage>
</organism>
<dbReference type="PANTHER" id="PTHR19836">
    <property type="entry name" value="30S RIBOSOMAL PROTEIN S14"/>
    <property type="match status" value="1"/>
</dbReference>
<evidence type="ECO:0000256" key="4">
    <source>
        <dbReference type="ARBA" id="ARBA00022884"/>
    </source>
</evidence>
<evidence type="ECO:0000256" key="2">
    <source>
        <dbReference type="ARBA" id="ARBA00022730"/>
    </source>
</evidence>
<evidence type="ECO:0000256" key="7">
    <source>
        <dbReference type="ARBA" id="ARBA00035167"/>
    </source>
</evidence>
<dbReference type="PROSITE" id="PS00527">
    <property type="entry name" value="RIBOSOMAL_S14"/>
    <property type="match status" value="1"/>
</dbReference>
<accession>A0A1G2BNQ4</accession>
<reference evidence="8 9" key="1">
    <citation type="journal article" date="2016" name="Nat. Commun.">
        <title>Thousands of microbial genomes shed light on interconnected biogeochemical processes in an aquifer system.</title>
        <authorList>
            <person name="Anantharaman K."/>
            <person name="Brown C.T."/>
            <person name="Hug L.A."/>
            <person name="Sharon I."/>
            <person name="Castelle C.J."/>
            <person name="Probst A.J."/>
            <person name="Thomas B.C."/>
            <person name="Singh A."/>
            <person name="Wilkins M.J."/>
            <person name="Karaoz U."/>
            <person name="Brodie E.L."/>
            <person name="Williams K.H."/>
            <person name="Hubbard S.S."/>
            <person name="Banfield J.F."/>
        </authorList>
    </citation>
    <scope>NUCLEOTIDE SEQUENCE [LARGE SCALE GENOMIC DNA]</scope>
</reference>
<keyword evidence="6" id="KW-0687">Ribonucleoprotein</keyword>
<dbReference type="GO" id="GO:0019843">
    <property type="term" value="F:rRNA binding"/>
    <property type="evidence" value="ECO:0007669"/>
    <property type="project" value="UniProtKB-KW"/>
</dbReference>
<gene>
    <name evidence="8" type="primary">rpsN</name>
    <name evidence="8" type="ORF">A2677_01835</name>
</gene>
<proteinExistence type="predicted"/>
<dbReference type="PANTHER" id="PTHR19836:SF19">
    <property type="entry name" value="SMALL RIBOSOMAL SUBUNIT PROTEIN US14M"/>
    <property type="match status" value="1"/>
</dbReference>
<evidence type="ECO:0000256" key="1">
    <source>
        <dbReference type="ARBA" id="ARBA00022723"/>
    </source>
</evidence>